<organism evidence="2">
    <name type="scientific">Marseillevirus sp</name>
    <dbReference type="NCBI Taxonomy" id="2809551"/>
    <lineage>
        <taxon>Viruses</taxon>
        <taxon>Varidnaviria</taxon>
        <taxon>Bamfordvirae</taxon>
        <taxon>Nucleocytoviricota</taxon>
        <taxon>Megaviricetes</taxon>
        <taxon>Pimascovirales</taxon>
        <taxon>Pimascovirales incertae sedis</taxon>
        <taxon>Marseilleviridae</taxon>
        <taxon>Marseillevirus</taxon>
    </lineage>
</organism>
<gene>
    <name evidence="2" type="ORF">MarFTMF_511</name>
</gene>
<evidence type="ECO:0000313" key="2">
    <source>
        <dbReference type="EMBL" id="WNL50027.1"/>
    </source>
</evidence>
<accession>A0AA96J0V6</accession>
<dbReference type="InterPro" id="IPR001810">
    <property type="entry name" value="F-box_dom"/>
</dbReference>
<dbReference type="Pfam" id="PF00646">
    <property type="entry name" value="F-box"/>
    <property type="match status" value="1"/>
</dbReference>
<reference evidence="2" key="1">
    <citation type="submission" date="2023-07" db="EMBL/GenBank/DDBJ databases">
        <authorList>
            <person name="Xia Y."/>
        </authorList>
    </citation>
    <scope>NUCLEOTIDE SEQUENCE</scope>
    <source>
        <strain evidence="2">F</strain>
    </source>
</reference>
<dbReference type="SUPFAM" id="SSF81383">
    <property type="entry name" value="F-box domain"/>
    <property type="match status" value="1"/>
</dbReference>
<protein>
    <recommendedName>
        <fullName evidence="1">F-box domain-containing protein</fullName>
    </recommendedName>
</protein>
<proteinExistence type="predicted"/>
<dbReference type="EMBL" id="OR343188">
    <property type="protein sequence ID" value="WNL50027.1"/>
    <property type="molecule type" value="Genomic_DNA"/>
</dbReference>
<feature type="domain" description="F-box" evidence="1">
    <location>
        <begin position="21"/>
        <end position="61"/>
    </location>
</feature>
<evidence type="ECO:0000259" key="1">
    <source>
        <dbReference type="Pfam" id="PF00646"/>
    </source>
</evidence>
<dbReference type="InterPro" id="IPR036047">
    <property type="entry name" value="F-box-like_dom_sf"/>
</dbReference>
<sequence length="221" mass="25992">MSFKNFWRKSFYLMDTSFDMFSLFPEEISLAILEFVDIKGVVSFGETSKTWNAFVKRNSKFLHKKVEFFDGLPLRLSEKLELWGKRRGYYHVDPLGRFQGETRVSGNNYNFLDGEFHGLNKFNNYVWWVVVANEKMFHRGVLHGATKKKVVGHPRKDWHIQTEEWQNGVLVSREINKEGKFFTLCGSGVCPRTKKNVEKYTDKRKTFLRCNCHGKGLPPIY</sequence>
<name>A0AA96J0V6_9VIRU</name>
<dbReference type="Gene3D" id="1.20.1280.50">
    <property type="match status" value="1"/>
</dbReference>